<evidence type="ECO:0000313" key="1">
    <source>
        <dbReference type="EMBL" id="GAA0203123.1"/>
    </source>
</evidence>
<proteinExistence type="predicted"/>
<comment type="caution">
    <text evidence="1">The sequence shown here is derived from an EMBL/GenBank/DDBJ whole genome shotgun (WGS) entry which is preliminary data.</text>
</comment>
<dbReference type="Proteomes" id="UP001500399">
    <property type="component" value="Unassembled WGS sequence"/>
</dbReference>
<accession>A0ABN0SVX9</accession>
<protein>
    <recommendedName>
        <fullName evidence="3">Uracil-DNA glycosylase</fullName>
    </recommendedName>
</protein>
<keyword evidence="2" id="KW-1185">Reference proteome</keyword>
<sequence>MELVNISGKSFRKCGFCKHWYDPTNAAIRPRAPRIGQWEYEPQMKNRCLLTNAELPAFHFCGKYECKI</sequence>
<evidence type="ECO:0000313" key="2">
    <source>
        <dbReference type="Proteomes" id="UP001500399"/>
    </source>
</evidence>
<organism evidence="1 2">
    <name type="scientific">Selenomonas dianae</name>
    <dbReference type="NCBI Taxonomy" id="135079"/>
    <lineage>
        <taxon>Bacteria</taxon>
        <taxon>Bacillati</taxon>
        <taxon>Bacillota</taxon>
        <taxon>Negativicutes</taxon>
        <taxon>Selenomonadales</taxon>
        <taxon>Selenomonadaceae</taxon>
        <taxon>Selenomonas</taxon>
    </lineage>
</organism>
<reference evidence="1 2" key="1">
    <citation type="journal article" date="2019" name="Int. J. Syst. Evol. Microbiol.">
        <title>The Global Catalogue of Microorganisms (GCM) 10K type strain sequencing project: providing services to taxonomists for standard genome sequencing and annotation.</title>
        <authorList>
            <consortium name="The Broad Institute Genomics Platform"/>
            <consortium name="The Broad Institute Genome Sequencing Center for Infectious Disease"/>
            <person name="Wu L."/>
            <person name="Ma J."/>
        </authorList>
    </citation>
    <scope>NUCLEOTIDE SEQUENCE [LARGE SCALE GENOMIC DNA]</scope>
    <source>
        <strain evidence="1 2">JCM 8542</strain>
    </source>
</reference>
<evidence type="ECO:0008006" key="3">
    <source>
        <dbReference type="Google" id="ProtNLM"/>
    </source>
</evidence>
<dbReference type="EMBL" id="BAAACR010000002">
    <property type="protein sequence ID" value="GAA0203123.1"/>
    <property type="molecule type" value="Genomic_DNA"/>
</dbReference>
<name>A0ABN0SVX9_9FIRM</name>
<dbReference type="RefSeq" id="WP_304987709.1">
    <property type="nucleotide sequence ID" value="NZ_BAAACR010000002.1"/>
</dbReference>
<gene>
    <name evidence="1" type="ORF">GCM10008919_03070</name>
</gene>